<gene>
    <name evidence="2" type="ORF">B0A55_09770</name>
</gene>
<organism evidence="2 3">
    <name type="scientific">Friedmanniomyces simplex</name>
    <dbReference type="NCBI Taxonomy" id="329884"/>
    <lineage>
        <taxon>Eukaryota</taxon>
        <taxon>Fungi</taxon>
        <taxon>Dikarya</taxon>
        <taxon>Ascomycota</taxon>
        <taxon>Pezizomycotina</taxon>
        <taxon>Dothideomycetes</taxon>
        <taxon>Dothideomycetidae</taxon>
        <taxon>Mycosphaerellales</taxon>
        <taxon>Teratosphaeriaceae</taxon>
        <taxon>Friedmanniomyces</taxon>
    </lineage>
</organism>
<name>A0A4U0WKG8_9PEZI</name>
<reference evidence="2 3" key="1">
    <citation type="submission" date="2017-03" db="EMBL/GenBank/DDBJ databases">
        <title>Genomes of endolithic fungi from Antarctica.</title>
        <authorList>
            <person name="Coleine C."/>
            <person name="Masonjones S."/>
            <person name="Stajich J.E."/>
        </authorList>
    </citation>
    <scope>NUCLEOTIDE SEQUENCE [LARGE SCALE GENOMIC DNA]</scope>
    <source>
        <strain evidence="2 3">CCFEE 5184</strain>
    </source>
</reference>
<comment type="caution">
    <text evidence="2">The sequence shown here is derived from an EMBL/GenBank/DDBJ whole genome shotgun (WGS) entry which is preliminary data.</text>
</comment>
<protein>
    <submittedName>
        <fullName evidence="2">Uncharacterized protein</fullName>
    </submittedName>
</protein>
<evidence type="ECO:0000313" key="2">
    <source>
        <dbReference type="EMBL" id="TKA63602.1"/>
    </source>
</evidence>
<feature type="region of interest" description="Disordered" evidence="1">
    <location>
        <begin position="42"/>
        <end position="79"/>
    </location>
</feature>
<dbReference type="AlphaFoldDB" id="A0A4U0WKG8"/>
<dbReference type="EMBL" id="NAJQ01000926">
    <property type="protein sequence ID" value="TKA63602.1"/>
    <property type="molecule type" value="Genomic_DNA"/>
</dbReference>
<evidence type="ECO:0000313" key="3">
    <source>
        <dbReference type="Proteomes" id="UP000309340"/>
    </source>
</evidence>
<sequence length="79" mass="9248">MSWYDPNYPGSIRRFDECDEQYHTGYSGGPEYVEGQAEGYVESGEDYPYNGPSQRIYRDFTPQRPPLPTWEQDWVPDSS</sequence>
<accession>A0A4U0WKG8</accession>
<proteinExistence type="predicted"/>
<keyword evidence="3" id="KW-1185">Reference proteome</keyword>
<dbReference type="Proteomes" id="UP000309340">
    <property type="component" value="Unassembled WGS sequence"/>
</dbReference>
<evidence type="ECO:0000256" key="1">
    <source>
        <dbReference type="SAM" id="MobiDB-lite"/>
    </source>
</evidence>